<accession>A0A5N6LR01</accession>
<dbReference type="InterPro" id="IPR041233">
    <property type="entry name" value="Melibiase_C"/>
</dbReference>
<dbReference type="OrthoDB" id="5795902at2759"/>
<comment type="caution">
    <text evidence="2">The sequence shown here is derived from an EMBL/GenBank/DDBJ whole genome shotgun (WGS) entry which is preliminary data.</text>
</comment>
<protein>
    <recommendedName>
        <fullName evidence="1">Alpha galactosidase C-terminal domain-containing protein</fullName>
    </recommendedName>
</protein>
<dbReference type="Gene3D" id="2.60.40.1180">
    <property type="entry name" value="Golgi alpha-mannosidase II"/>
    <property type="match status" value="1"/>
</dbReference>
<evidence type="ECO:0000313" key="2">
    <source>
        <dbReference type="EMBL" id="KAD2803950.1"/>
    </source>
</evidence>
<dbReference type="Pfam" id="PF17801">
    <property type="entry name" value="Melibiase_C"/>
    <property type="match status" value="1"/>
</dbReference>
<dbReference type="EMBL" id="SZYD01000018">
    <property type="protein sequence ID" value="KAD2803950.1"/>
    <property type="molecule type" value="Genomic_DNA"/>
</dbReference>
<dbReference type="InterPro" id="IPR013780">
    <property type="entry name" value="Glyco_hydro_b"/>
</dbReference>
<proteinExistence type="predicted"/>
<sequence length="113" mass="12152">MWELNNNGTLMNSYSGSCASMKVMKANTSPGGIRSWIATGKKGKVYLAYFNLNPTRTVVTTTVSSLSKTFPAKNFGSCSSKEVWSGKDYGSLRHSLSAPVESHGSALFILTCT</sequence>
<organism evidence="2 3">
    <name type="scientific">Mikania micrantha</name>
    <name type="common">bitter vine</name>
    <dbReference type="NCBI Taxonomy" id="192012"/>
    <lineage>
        <taxon>Eukaryota</taxon>
        <taxon>Viridiplantae</taxon>
        <taxon>Streptophyta</taxon>
        <taxon>Embryophyta</taxon>
        <taxon>Tracheophyta</taxon>
        <taxon>Spermatophyta</taxon>
        <taxon>Magnoliopsida</taxon>
        <taxon>eudicotyledons</taxon>
        <taxon>Gunneridae</taxon>
        <taxon>Pentapetalae</taxon>
        <taxon>asterids</taxon>
        <taxon>campanulids</taxon>
        <taxon>Asterales</taxon>
        <taxon>Asteraceae</taxon>
        <taxon>Asteroideae</taxon>
        <taxon>Heliantheae alliance</taxon>
        <taxon>Eupatorieae</taxon>
        <taxon>Mikania</taxon>
    </lineage>
</organism>
<dbReference type="Proteomes" id="UP000326396">
    <property type="component" value="Linkage Group LG8"/>
</dbReference>
<name>A0A5N6LR01_9ASTR</name>
<evidence type="ECO:0000313" key="3">
    <source>
        <dbReference type="Proteomes" id="UP000326396"/>
    </source>
</evidence>
<dbReference type="SUPFAM" id="SSF51011">
    <property type="entry name" value="Glycosyl hydrolase domain"/>
    <property type="match status" value="1"/>
</dbReference>
<dbReference type="AlphaFoldDB" id="A0A5N6LR01"/>
<gene>
    <name evidence="2" type="ORF">E3N88_37327</name>
</gene>
<feature type="domain" description="Alpha galactosidase C-terminal" evidence="1">
    <location>
        <begin position="31"/>
        <end position="110"/>
    </location>
</feature>
<reference evidence="2 3" key="1">
    <citation type="submission" date="2019-05" db="EMBL/GenBank/DDBJ databases">
        <title>Mikania micrantha, genome provides insights into the molecular mechanism of rapid growth.</title>
        <authorList>
            <person name="Liu B."/>
        </authorList>
    </citation>
    <scope>NUCLEOTIDE SEQUENCE [LARGE SCALE GENOMIC DNA]</scope>
    <source>
        <strain evidence="2">NLD-2019</strain>
        <tissue evidence="2">Leaf</tissue>
    </source>
</reference>
<keyword evidence="3" id="KW-1185">Reference proteome</keyword>
<evidence type="ECO:0000259" key="1">
    <source>
        <dbReference type="Pfam" id="PF17801"/>
    </source>
</evidence>